<gene>
    <name evidence="3" type="ORF">AK812_SmicGene44440</name>
</gene>
<comment type="caution">
    <text evidence="3">The sequence shown here is derived from an EMBL/GenBank/DDBJ whole genome shotgun (WGS) entry which is preliminary data.</text>
</comment>
<dbReference type="Proteomes" id="UP000186817">
    <property type="component" value="Unassembled WGS sequence"/>
</dbReference>
<protein>
    <submittedName>
        <fullName evidence="3">Uncharacterized protein</fullName>
    </submittedName>
</protein>
<keyword evidence="2" id="KW-0732">Signal</keyword>
<feature type="region of interest" description="Disordered" evidence="1">
    <location>
        <begin position="490"/>
        <end position="516"/>
    </location>
</feature>
<dbReference type="AlphaFoldDB" id="A0A1Q9BYQ6"/>
<dbReference type="EMBL" id="LSRX01002312">
    <property type="protein sequence ID" value="OLP75720.1"/>
    <property type="molecule type" value="Genomic_DNA"/>
</dbReference>
<dbReference type="InterPro" id="IPR015947">
    <property type="entry name" value="PUA-like_sf"/>
</dbReference>
<feature type="signal peptide" evidence="2">
    <location>
        <begin position="1"/>
        <end position="20"/>
    </location>
</feature>
<evidence type="ECO:0000256" key="2">
    <source>
        <dbReference type="SAM" id="SignalP"/>
    </source>
</evidence>
<proteinExistence type="predicted"/>
<feature type="chain" id="PRO_5013249067" evidence="2">
    <location>
        <begin position="21"/>
        <end position="662"/>
    </location>
</feature>
<dbReference type="SUPFAM" id="SSF88697">
    <property type="entry name" value="PUA domain-like"/>
    <property type="match status" value="1"/>
</dbReference>
<keyword evidence="4" id="KW-1185">Reference proteome</keyword>
<name>A0A1Q9BYQ6_SYMMI</name>
<sequence>MMAILERLDAIGMLLFSALAVYWSSTAHRATDCIQPGALAKVPFFDSVDDVWQQWRCGASQKIPGFCLQFVDEQRGSNGSFLSSIPWMNNLKAMGRAWSSRYEVLPCSFCIASKVPVFDSVDDVCQSWRCGASKASVFNSWMNNVEAMGRVPFFDSLDEVWQHWRCGASQKIPGPLVKQQFLSTISWMNNLEVSVYNFVDEQPGGNGSRLVPVFDSVDDVWQSWRCGASQKSLPLPFPALAVAMPPARQQLPTADQAVPSPDNRILRLRRGWLDLVLSGSKTAEVRRGLTTPGGVWLGCAGRVEAFALVGPPVRVTDLADFRARFEEHRVDVQVLPYGSSTYLWPLTNVRRLSPPVYFHNRAGPVTWLPFALPPVQPMPRARSRSPAAAQFDADFFLLEYRLAPRHTRPAAKLYSDSDQTRHEEMGVSGCVLPWCSSRRSDFSRFYNIRPLWVGVIVSPLRRLRMLCGMLRRERWADLVDSDLETSADFDAADERSDNPRAWSGGEGRPSGHWSSHVTGGRRCMPFFVLLGAYVRGLLQGHGSRDSMIWLQSTLQQDARAQFLRPFILVDLVFWISFDPSVVRDHVRGFALALRSDVGSQHALRLWQSLLQIECRRCEALTGWDDAFCVWGLQLEGPVLPWDTLAPSAPLASSTSLARFRHR</sequence>
<dbReference type="OrthoDB" id="419227at2759"/>
<evidence type="ECO:0000313" key="3">
    <source>
        <dbReference type="EMBL" id="OLP75720.1"/>
    </source>
</evidence>
<organism evidence="3 4">
    <name type="scientific">Symbiodinium microadriaticum</name>
    <name type="common">Dinoflagellate</name>
    <name type="synonym">Zooxanthella microadriatica</name>
    <dbReference type="NCBI Taxonomy" id="2951"/>
    <lineage>
        <taxon>Eukaryota</taxon>
        <taxon>Sar</taxon>
        <taxon>Alveolata</taxon>
        <taxon>Dinophyceae</taxon>
        <taxon>Suessiales</taxon>
        <taxon>Symbiodiniaceae</taxon>
        <taxon>Symbiodinium</taxon>
    </lineage>
</organism>
<accession>A0A1Q9BYQ6</accession>
<evidence type="ECO:0000313" key="4">
    <source>
        <dbReference type="Proteomes" id="UP000186817"/>
    </source>
</evidence>
<evidence type="ECO:0000256" key="1">
    <source>
        <dbReference type="SAM" id="MobiDB-lite"/>
    </source>
</evidence>
<reference evidence="3 4" key="1">
    <citation type="submission" date="2016-02" db="EMBL/GenBank/DDBJ databases">
        <title>Genome analysis of coral dinoflagellate symbionts highlights evolutionary adaptations to a symbiotic lifestyle.</title>
        <authorList>
            <person name="Aranda M."/>
            <person name="Li Y."/>
            <person name="Liew Y.J."/>
            <person name="Baumgarten S."/>
            <person name="Simakov O."/>
            <person name="Wilson M."/>
            <person name="Piel J."/>
            <person name="Ashoor H."/>
            <person name="Bougouffa S."/>
            <person name="Bajic V.B."/>
            <person name="Ryu T."/>
            <person name="Ravasi T."/>
            <person name="Bayer T."/>
            <person name="Micklem G."/>
            <person name="Kim H."/>
            <person name="Bhak J."/>
            <person name="Lajeunesse T.C."/>
            <person name="Voolstra C.R."/>
        </authorList>
    </citation>
    <scope>NUCLEOTIDE SEQUENCE [LARGE SCALE GENOMIC DNA]</scope>
    <source>
        <strain evidence="3 4">CCMP2467</strain>
    </source>
</reference>